<dbReference type="EMBL" id="AMZY02000009">
    <property type="protein sequence ID" value="EMS33598.1"/>
    <property type="molecule type" value="Genomic_DNA"/>
</dbReference>
<organism evidence="2 3">
    <name type="scientific">Mariniradius saccharolyticus AK6</name>
    <dbReference type="NCBI Taxonomy" id="1239962"/>
    <lineage>
        <taxon>Bacteria</taxon>
        <taxon>Pseudomonadati</taxon>
        <taxon>Bacteroidota</taxon>
        <taxon>Cytophagia</taxon>
        <taxon>Cytophagales</taxon>
        <taxon>Cyclobacteriaceae</taxon>
        <taxon>Mariniradius</taxon>
    </lineage>
</organism>
<dbReference type="Pfam" id="PF13472">
    <property type="entry name" value="Lipase_GDSL_2"/>
    <property type="match status" value="1"/>
</dbReference>
<dbReference type="InterPro" id="IPR036514">
    <property type="entry name" value="SGNH_hydro_sf"/>
</dbReference>
<dbReference type="eggNOG" id="COG2755">
    <property type="taxonomic scope" value="Bacteria"/>
</dbReference>
<name>M7XGC0_9BACT</name>
<dbReference type="SUPFAM" id="SSF52266">
    <property type="entry name" value="SGNH hydrolase"/>
    <property type="match status" value="1"/>
</dbReference>
<feature type="domain" description="SGNH hydrolase-type esterase" evidence="1">
    <location>
        <begin position="41"/>
        <end position="223"/>
    </location>
</feature>
<dbReference type="CDD" id="cd01832">
    <property type="entry name" value="SGNH_hydrolase_like_1"/>
    <property type="match status" value="1"/>
</dbReference>
<dbReference type="Gene3D" id="3.40.50.1110">
    <property type="entry name" value="SGNH hydrolase"/>
    <property type="match status" value="1"/>
</dbReference>
<accession>M7XGC0</accession>
<evidence type="ECO:0000313" key="2">
    <source>
        <dbReference type="EMBL" id="EMS33598.1"/>
    </source>
</evidence>
<protein>
    <submittedName>
        <fullName evidence="2">Lysophospholipase L1</fullName>
    </submittedName>
</protein>
<evidence type="ECO:0000259" key="1">
    <source>
        <dbReference type="Pfam" id="PF13472"/>
    </source>
</evidence>
<dbReference type="STRING" id="1239962.C943_04477"/>
<comment type="caution">
    <text evidence="2">The sequence shown here is derived from an EMBL/GenBank/DDBJ whole genome shotgun (WGS) entry which is preliminary data.</text>
</comment>
<dbReference type="InParanoid" id="M7XGC0"/>
<reference evidence="2" key="1">
    <citation type="submission" date="2013-01" db="EMBL/GenBank/DDBJ databases">
        <title>Genome assembly of Mariniradius saccharolyticus AK6.</title>
        <authorList>
            <person name="Vaidya B."/>
            <person name="Khatri I."/>
            <person name="Tanuku N.R.S."/>
            <person name="Subramanian S."/>
            <person name="Pinnaka A."/>
        </authorList>
    </citation>
    <scope>NUCLEOTIDE SEQUENCE [LARGE SCALE GENOMIC DNA]</scope>
    <source>
        <strain evidence="2">AK6</strain>
    </source>
</reference>
<dbReference type="Proteomes" id="UP000010953">
    <property type="component" value="Unassembled WGS sequence"/>
</dbReference>
<evidence type="ECO:0000313" key="3">
    <source>
        <dbReference type="Proteomes" id="UP000010953"/>
    </source>
</evidence>
<gene>
    <name evidence="2" type="ORF">C943_04477</name>
</gene>
<dbReference type="AlphaFoldDB" id="M7XGC0"/>
<sequence>MTSTMKYLWIFAFLITTLFLDCMEKPVDNPIIQNKPATYLALGDSYTIGEGVPENERYPNQAVDLLNAKDIQIQKPLIIARTGWTTDELGEGIKNANIAGNTYDWVTLLIGVNNQYRGRPIENYRAEFKTRLEQAITFAKGNPKRVVVLSIPDWGITPFATARGTDQAKVAREIDAYNAAKAEITKQLGAHYIDITDHYREVGAKPESVVADQLHPSGLIYRAWAEKLEKVIQSEMQSSEK</sequence>
<dbReference type="InterPro" id="IPR013830">
    <property type="entry name" value="SGNH_hydro"/>
</dbReference>
<proteinExistence type="predicted"/>
<keyword evidence="3" id="KW-1185">Reference proteome</keyword>
<dbReference type="GO" id="GO:0016788">
    <property type="term" value="F:hydrolase activity, acting on ester bonds"/>
    <property type="evidence" value="ECO:0007669"/>
    <property type="project" value="UniProtKB-ARBA"/>
</dbReference>
<dbReference type="FunCoup" id="M7XGC0">
    <property type="interactions" value="2"/>
</dbReference>